<keyword evidence="3" id="KW-0804">Transcription</keyword>
<feature type="transmembrane region" description="Helical" evidence="4">
    <location>
        <begin position="12"/>
        <end position="32"/>
    </location>
</feature>
<dbReference type="InterPro" id="IPR020449">
    <property type="entry name" value="Tscrpt_reg_AraC-type_HTH"/>
</dbReference>
<keyword evidence="7" id="KW-1185">Reference proteome</keyword>
<dbReference type="Gene3D" id="1.10.10.60">
    <property type="entry name" value="Homeodomain-like"/>
    <property type="match status" value="2"/>
</dbReference>
<dbReference type="PANTHER" id="PTHR43280:SF28">
    <property type="entry name" value="HTH-TYPE TRANSCRIPTIONAL ACTIVATOR RHAS"/>
    <property type="match status" value="1"/>
</dbReference>
<keyword evidence="1" id="KW-0805">Transcription regulation</keyword>
<keyword evidence="2" id="KW-0238">DNA-binding</keyword>
<feature type="transmembrane region" description="Helical" evidence="4">
    <location>
        <begin position="293"/>
        <end position="314"/>
    </location>
</feature>
<organism evidence="6 7">
    <name type="scientific">Paenibacillus chungangensis</name>
    <dbReference type="NCBI Taxonomy" id="696535"/>
    <lineage>
        <taxon>Bacteria</taxon>
        <taxon>Bacillati</taxon>
        <taxon>Bacillota</taxon>
        <taxon>Bacilli</taxon>
        <taxon>Bacillales</taxon>
        <taxon>Paenibacillaceae</taxon>
        <taxon>Paenibacillus</taxon>
    </lineage>
</organism>
<name>A0ABW3HTG0_9BACL</name>
<dbReference type="SUPFAM" id="SSF46689">
    <property type="entry name" value="Homeodomain-like"/>
    <property type="match status" value="2"/>
</dbReference>
<dbReference type="InterPro" id="IPR009057">
    <property type="entry name" value="Homeodomain-like_sf"/>
</dbReference>
<dbReference type="EMBL" id="JBHTJZ010000024">
    <property type="protein sequence ID" value="MFD0960853.1"/>
    <property type="molecule type" value="Genomic_DNA"/>
</dbReference>
<dbReference type="PRINTS" id="PR00032">
    <property type="entry name" value="HTHARAC"/>
</dbReference>
<keyword evidence="4" id="KW-0472">Membrane</keyword>
<protein>
    <submittedName>
        <fullName evidence="6">Helix-turn-helix domain-containing protein</fullName>
    </submittedName>
</protein>
<feature type="domain" description="HTH araC/xylS-type" evidence="5">
    <location>
        <begin position="643"/>
        <end position="741"/>
    </location>
</feature>
<reference evidence="7" key="1">
    <citation type="journal article" date="2019" name="Int. J. Syst. Evol. Microbiol.">
        <title>The Global Catalogue of Microorganisms (GCM) 10K type strain sequencing project: providing services to taxonomists for standard genome sequencing and annotation.</title>
        <authorList>
            <consortium name="The Broad Institute Genomics Platform"/>
            <consortium name="The Broad Institute Genome Sequencing Center for Infectious Disease"/>
            <person name="Wu L."/>
            <person name="Ma J."/>
        </authorList>
    </citation>
    <scope>NUCLEOTIDE SEQUENCE [LARGE SCALE GENOMIC DNA]</scope>
    <source>
        <strain evidence="7">CCUG 59129</strain>
    </source>
</reference>
<evidence type="ECO:0000313" key="6">
    <source>
        <dbReference type="EMBL" id="MFD0960853.1"/>
    </source>
</evidence>
<evidence type="ECO:0000256" key="1">
    <source>
        <dbReference type="ARBA" id="ARBA00023015"/>
    </source>
</evidence>
<accession>A0ABW3HTG0</accession>
<evidence type="ECO:0000256" key="4">
    <source>
        <dbReference type="SAM" id="Phobius"/>
    </source>
</evidence>
<proteinExistence type="predicted"/>
<dbReference type="InterPro" id="IPR018062">
    <property type="entry name" value="HTH_AraC-typ_CS"/>
</dbReference>
<dbReference type="Pfam" id="PF12833">
    <property type="entry name" value="HTH_18"/>
    <property type="match status" value="1"/>
</dbReference>
<dbReference type="Proteomes" id="UP001596989">
    <property type="component" value="Unassembled WGS sequence"/>
</dbReference>
<evidence type="ECO:0000256" key="3">
    <source>
        <dbReference type="ARBA" id="ARBA00023163"/>
    </source>
</evidence>
<dbReference type="PROSITE" id="PS00041">
    <property type="entry name" value="HTH_ARAC_FAMILY_1"/>
    <property type="match status" value="1"/>
</dbReference>
<dbReference type="InterPro" id="IPR018060">
    <property type="entry name" value="HTH_AraC"/>
</dbReference>
<dbReference type="PROSITE" id="PS01124">
    <property type="entry name" value="HTH_ARAC_FAMILY_2"/>
    <property type="match status" value="1"/>
</dbReference>
<dbReference type="PANTHER" id="PTHR43280">
    <property type="entry name" value="ARAC-FAMILY TRANSCRIPTIONAL REGULATOR"/>
    <property type="match status" value="1"/>
</dbReference>
<keyword evidence="4" id="KW-0812">Transmembrane</keyword>
<comment type="caution">
    <text evidence="6">The sequence shown here is derived from an EMBL/GenBank/DDBJ whole genome shotgun (WGS) entry which is preliminary data.</text>
</comment>
<keyword evidence="4" id="KW-1133">Transmembrane helix</keyword>
<gene>
    <name evidence="6" type="ORF">ACFQ2I_15790</name>
</gene>
<evidence type="ECO:0000259" key="5">
    <source>
        <dbReference type="PROSITE" id="PS01124"/>
    </source>
</evidence>
<evidence type="ECO:0000256" key="2">
    <source>
        <dbReference type="ARBA" id="ARBA00023125"/>
    </source>
</evidence>
<sequence>MKRLLQNQGMIQIFLAMLVVIGTMLVSMYAIYRISISSIYEKVTQNNSLVVKSLIQSYDNQFRTINNLIHSIHGLPYNFETGEFGRMDMTGVYKMQDQMATLVSSIDYIEEAVVFYDNLDIAITSTGTSNLSLILDYKYEHKRFNTNYWRTFMNSDNSLKIFAGERYNITNVNMMKVPKKLIVVAGGNKVRMSSKNILIYIDEAAFLKHVNQGGMIPGSSLAVLDQNEQLIFSTEDGFDIGSILEQVSSNEKSLTKGNYEYHMYRSNFNEFYYIEKVPYQFSNISSVGKSNRIIMVTAVLGAVLLSILLSIYLYRPMKRIMSQLGGRHSGNDFKKILSGIIHLQIENSEIKKQLQAAENEAKRGVLLQAIDEFASSSEQDPAFNRYNAEFFIYRLFVMVVVQWRSPGENQARSLEHMTECLQSALREKQMMASVYYEKDLQFIVLISIREVKERDRLSQNLNEVLLRLEQDELTGYSARASISKAYASELANCRQAYSNAVQALEYRLVSTTSKVLDAGKINGDWNMHYPFDKVEKLSNYILNRQVKEGKQIISEIIGNAVERNVHHYQLIHIAETMFYFMLRHAGNAAKDNEELMKLERAFHAAASHSFDGNDVESMLHDAAVRIAKYIGSSQQEASKLNPTYISQYIELNYMRNLYLDHIAEVTETSPKYFSSYFKKTFGVNYVEYLNKVRLSHARELLQNTNYSVSEVGEKTGYLNSSTFTTTFKKYYGISPSEYRKQQIS</sequence>
<evidence type="ECO:0000313" key="7">
    <source>
        <dbReference type="Proteomes" id="UP001596989"/>
    </source>
</evidence>
<dbReference type="RefSeq" id="WP_377565705.1">
    <property type="nucleotide sequence ID" value="NZ_JBHTJZ010000024.1"/>
</dbReference>
<dbReference type="SMART" id="SM00342">
    <property type="entry name" value="HTH_ARAC"/>
    <property type="match status" value="1"/>
</dbReference>